<accession>A0A098VN89</accession>
<dbReference type="AlphaFoldDB" id="A0A098VN89"/>
<gene>
    <name evidence="1" type="ORF">DI09_67p60</name>
</gene>
<dbReference type="RefSeq" id="XP_013236969.1">
    <property type="nucleotide sequence ID" value="XM_013381515.1"/>
</dbReference>
<proteinExistence type="predicted"/>
<name>A0A098VN89_9MICR</name>
<sequence length="169" mass="19374">MTSKGFGSQADLKHQCEILLDHQTQYVKLIDERRRAEDEMMERIYIKEISEINREYEGVKNQVKAKILTDLQQKRKKWHWIESDVSDSCELPKLSSVSQIAPLRPLRKLRKRGNSLPKVDPSSEDNIASILLNGKGAGRQTVALPSTYQALKDHEIEADIKLLFSSIET</sequence>
<comment type="caution">
    <text evidence="1">The sequence shown here is derived from an EMBL/GenBank/DDBJ whole genome shotgun (WGS) entry which is preliminary data.</text>
</comment>
<dbReference type="HOGENOM" id="CLU_1578897_0_0_1"/>
<reference evidence="1 2" key="1">
    <citation type="submission" date="2014-04" db="EMBL/GenBank/DDBJ databases">
        <title>A new species of microsporidia sheds light on the evolution of extreme parasitism.</title>
        <authorList>
            <person name="Haag K.L."/>
            <person name="James T.Y."/>
            <person name="Larsson R."/>
            <person name="Schaer T.M."/>
            <person name="Refardt D."/>
            <person name="Pombert J.-F."/>
            <person name="Ebert D."/>
        </authorList>
    </citation>
    <scope>NUCLEOTIDE SEQUENCE [LARGE SCALE GENOMIC DNA]</scope>
    <source>
        <strain evidence="1 2">UGP3</strain>
        <tissue evidence="1">Spores</tissue>
    </source>
</reference>
<protein>
    <submittedName>
        <fullName evidence="1">Uncharacterized protein</fullName>
    </submittedName>
</protein>
<dbReference type="EMBL" id="JMKJ01000576">
    <property type="protein sequence ID" value="KGG50518.1"/>
    <property type="molecule type" value="Genomic_DNA"/>
</dbReference>
<evidence type="ECO:0000313" key="1">
    <source>
        <dbReference type="EMBL" id="KGG50518.1"/>
    </source>
</evidence>
<dbReference type="Proteomes" id="UP000029725">
    <property type="component" value="Unassembled WGS sequence"/>
</dbReference>
<dbReference type="VEuPathDB" id="MicrosporidiaDB:DI09_67p60"/>
<dbReference type="GeneID" id="25260598"/>
<organism evidence="1 2">
    <name type="scientific">Mitosporidium daphniae</name>
    <dbReference type="NCBI Taxonomy" id="1485682"/>
    <lineage>
        <taxon>Eukaryota</taxon>
        <taxon>Fungi</taxon>
        <taxon>Fungi incertae sedis</taxon>
        <taxon>Microsporidia</taxon>
        <taxon>Mitosporidium</taxon>
    </lineage>
</organism>
<keyword evidence="2" id="KW-1185">Reference proteome</keyword>
<evidence type="ECO:0000313" key="2">
    <source>
        <dbReference type="Proteomes" id="UP000029725"/>
    </source>
</evidence>